<organism evidence="1 2">
    <name type="scientific">Cyclostephanos tholiformis</name>
    <dbReference type="NCBI Taxonomy" id="382380"/>
    <lineage>
        <taxon>Eukaryota</taxon>
        <taxon>Sar</taxon>
        <taxon>Stramenopiles</taxon>
        <taxon>Ochrophyta</taxon>
        <taxon>Bacillariophyta</taxon>
        <taxon>Coscinodiscophyceae</taxon>
        <taxon>Thalassiosirophycidae</taxon>
        <taxon>Stephanodiscales</taxon>
        <taxon>Stephanodiscaceae</taxon>
        <taxon>Cyclostephanos</taxon>
    </lineage>
</organism>
<dbReference type="EMBL" id="JALLPB020000623">
    <property type="protein sequence ID" value="KAL3807495.1"/>
    <property type="molecule type" value="Genomic_DNA"/>
</dbReference>
<sequence>MFCSIARSPRLSRVAVAPAKNHRFLSMTCTQSVNKLYQILEEYRAKNFSEEYPKRFRKDIVKAATVNNRQRKVVLVKPLPPSQPFVAVSAEGIENVLQNIGMGHRISRAELDEIVSEVGGDVTIPCGGERQSVISANQMFNLINRDESQMAAIRTA</sequence>
<evidence type="ECO:0000313" key="1">
    <source>
        <dbReference type="EMBL" id="KAL3807495.1"/>
    </source>
</evidence>
<protein>
    <submittedName>
        <fullName evidence="1">Uncharacterized protein</fullName>
    </submittedName>
</protein>
<comment type="caution">
    <text evidence="1">The sequence shown here is derived from an EMBL/GenBank/DDBJ whole genome shotgun (WGS) entry which is preliminary data.</text>
</comment>
<reference evidence="1 2" key="1">
    <citation type="submission" date="2024-10" db="EMBL/GenBank/DDBJ databases">
        <title>Updated reference genomes for cyclostephanoid diatoms.</title>
        <authorList>
            <person name="Roberts W.R."/>
            <person name="Alverson A.J."/>
        </authorList>
    </citation>
    <scope>NUCLEOTIDE SEQUENCE [LARGE SCALE GENOMIC DNA]</scope>
    <source>
        <strain evidence="1 2">AJA228-03</strain>
    </source>
</reference>
<accession>A0ABD3RJ34</accession>
<keyword evidence="2" id="KW-1185">Reference proteome</keyword>
<dbReference type="Proteomes" id="UP001530377">
    <property type="component" value="Unassembled WGS sequence"/>
</dbReference>
<proteinExistence type="predicted"/>
<dbReference type="AlphaFoldDB" id="A0ABD3RJ34"/>
<name>A0ABD3RJ34_9STRA</name>
<evidence type="ECO:0000313" key="2">
    <source>
        <dbReference type="Proteomes" id="UP001530377"/>
    </source>
</evidence>
<gene>
    <name evidence="1" type="ORF">ACHAXA_003986</name>
</gene>